<organism evidence="1 2">
    <name type="scientific">Cellulomonas oligotrophica</name>
    <dbReference type="NCBI Taxonomy" id="931536"/>
    <lineage>
        <taxon>Bacteria</taxon>
        <taxon>Bacillati</taxon>
        <taxon>Actinomycetota</taxon>
        <taxon>Actinomycetes</taxon>
        <taxon>Micrococcales</taxon>
        <taxon>Cellulomonadaceae</taxon>
        <taxon>Cellulomonas</taxon>
    </lineage>
</organism>
<sequence length="98" mass="9852">MTGNLRVETSVLASSGDRLIAQASTLSGATASTVAASAGALGHSSLEHAVGQFARRWATGLTALATDLHEAGTALGGVATTFEQVDARVASAARQMLR</sequence>
<accession>A0ABQ4DAS5</accession>
<protein>
    <recommendedName>
        <fullName evidence="3">ESX-1 secretion-associated protein</fullName>
    </recommendedName>
</protein>
<gene>
    <name evidence="1" type="ORF">Col01nite_19860</name>
</gene>
<keyword evidence="2" id="KW-1185">Reference proteome</keyword>
<name>A0ABQ4DAS5_9CELL</name>
<comment type="caution">
    <text evidence="1">The sequence shown here is derived from an EMBL/GenBank/DDBJ whole genome shotgun (WGS) entry which is preliminary data.</text>
</comment>
<evidence type="ECO:0000313" key="1">
    <source>
        <dbReference type="EMBL" id="GIG32827.1"/>
    </source>
</evidence>
<reference evidence="1 2" key="1">
    <citation type="submission" date="2021-01" db="EMBL/GenBank/DDBJ databases">
        <title>Whole genome shotgun sequence of Cellulomonas oligotrophica NBRC 109435.</title>
        <authorList>
            <person name="Komaki H."/>
            <person name="Tamura T."/>
        </authorList>
    </citation>
    <scope>NUCLEOTIDE SEQUENCE [LARGE SCALE GENOMIC DNA]</scope>
    <source>
        <strain evidence="1 2">NBRC 109435</strain>
    </source>
</reference>
<evidence type="ECO:0008006" key="3">
    <source>
        <dbReference type="Google" id="ProtNLM"/>
    </source>
</evidence>
<dbReference type="Proteomes" id="UP000618382">
    <property type="component" value="Unassembled WGS sequence"/>
</dbReference>
<dbReference type="EMBL" id="BONN01000005">
    <property type="protein sequence ID" value="GIG32827.1"/>
    <property type="molecule type" value="Genomic_DNA"/>
</dbReference>
<evidence type="ECO:0000313" key="2">
    <source>
        <dbReference type="Proteomes" id="UP000618382"/>
    </source>
</evidence>
<proteinExistence type="predicted"/>